<keyword evidence="3" id="KW-1185">Reference proteome</keyword>
<feature type="transmembrane region" description="Helical" evidence="1">
    <location>
        <begin position="30"/>
        <end position="51"/>
    </location>
</feature>
<keyword evidence="1" id="KW-0472">Membrane</keyword>
<feature type="transmembrane region" description="Helical" evidence="1">
    <location>
        <begin position="63"/>
        <end position="84"/>
    </location>
</feature>
<evidence type="ECO:0000313" key="2">
    <source>
        <dbReference type="EMBL" id="KAK7018941.1"/>
    </source>
</evidence>
<evidence type="ECO:0000256" key="1">
    <source>
        <dbReference type="SAM" id="Phobius"/>
    </source>
</evidence>
<comment type="caution">
    <text evidence="2">The sequence shown here is derived from an EMBL/GenBank/DDBJ whole genome shotgun (WGS) entry which is preliminary data.</text>
</comment>
<accession>A0AAW0B0Y9</accession>
<dbReference type="AlphaFoldDB" id="A0AAW0B0Y9"/>
<keyword evidence="1" id="KW-1133">Transmembrane helix</keyword>
<name>A0AAW0B0Y9_9AGAR</name>
<protein>
    <submittedName>
        <fullName evidence="2">Uncharacterized protein</fullName>
    </submittedName>
</protein>
<gene>
    <name evidence="2" type="ORF">R3P38DRAFT_2979658</name>
</gene>
<dbReference type="EMBL" id="JAWWNJ010000045">
    <property type="protein sequence ID" value="KAK7018941.1"/>
    <property type="molecule type" value="Genomic_DNA"/>
</dbReference>
<organism evidence="2 3">
    <name type="scientific">Favolaschia claudopus</name>
    <dbReference type="NCBI Taxonomy" id="2862362"/>
    <lineage>
        <taxon>Eukaryota</taxon>
        <taxon>Fungi</taxon>
        <taxon>Dikarya</taxon>
        <taxon>Basidiomycota</taxon>
        <taxon>Agaricomycotina</taxon>
        <taxon>Agaricomycetes</taxon>
        <taxon>Agaricomycetidae</taxon>
        <taxon>Agaricales</taxon>
        <taxon>Marasmiineae</taxon>
        <taxon>Mycenaceae</taxon>
        <taxon>Favolaschia</taxon>
    </lineage>
</organism>
<evidence type="ECO:0000313" key="3">
    <source>
        <dbReference type="Proteomes" id="UP001362999"/>
    </source>
</evidence>
<proteinExistence type="predicted"/>
<reference evidence="2 3" key="1">
    <citation type="journal article" date="2024" name="J Genomics">
        <title>Draft genome sequencing and assembly of Favolaschia claudopus CIRM-BRFM 2984 isolated from oak limbs.</title>
        <authorList>
            <person name="Navarro D."/>
            <person name="Drula E."/>
            <person name="Chaduli D."/>
            <person name="Cazenave R."/>
            <person name="Ahrendt S."/>
            <person name="Wang J."/>
            <person name="Lipzen A."/>
            <person name="Daum C."/>
            <person name="Barry K."/>
            <person name="Grigoriev I.V."/>
            <person name="Favel A."/>
            <person name="Rosso M.N."/>
            <person name="Martin F."/>
        </authorList>
    </citation>
    <scope>NUCLEOTIDE SEQUENCE [LARGE SCALE GENOMIC DNA]</scope>
    <source>
        <strain evidence="2 3">CIRM-BRFM 2984</strain>
    </source>
</reference>
<keyword evidence="1" id="KW-0812">Transmembrane</keyword>
<dbReference type="Proteomes" id="UP001362999">
    <property type="component" value="Unassembled WGS sequence"/>
</dbReference>
<sequence length="116" mass="13575">MCTITHCFEEPVVHHTTHDDGHKTKRPRSLACQIASHILLISPIMHIHIHSMHLIHSLLFSRIFIHFCFPCSLAILLVFVFVFMQRILYSVIYTYLSFTLLSSHIRYSHTTTTAHY</sequence>